<dbReference type="AlphaFoldDB" id="A0A8S9TEJ1"/>
<dbReference type="RefSeq" id="WP_137986192.1">
    <property type="nucleotide sequence ID" value="NZ_JHEG04000001.1"/>
</dbReference>
<dbReference type="OrthoDB" id="9553436at2"/>
<organism evidence="1 2">
    <name type="scientific">Tolypothrix bouteillei VB521301</name>
    <dbReference type="NCBI Taxonomy" id="1479485"/>
    <lineage>
        <taxon>Bacteria</taxon>
        <taxon>Bacillati</taxon>
        <taxon>Cyanobacteriota</taxon>
        <taxon>Cyanophyceae</taxon>
        <taxon>Nostocales</taxon>
        <taxon>Tolypothrichaceae</taxon>
        <taxon>Tolypothrix</taxon>
    </lineage>
</organism>
<comment type="caution">
    <text evidence="1">The sequence shown here is derived from an EMBL/GenBank/DDBJ whole genome shotgun (WGS) entry which is preliminary data.</text>
</comment>
<evidence type="ECO:0000313" key="2">
    <source>
        <dbReference type="Proteomes" id="UP000029738"/>
    </source>
</evidence>
<sequence length="205" mass="22503">MRPTLISVQCQCFRSIAVSLIAIGLNCGCTTKSNQQDTSVAPYLPNEQLAAPKTAPLFLVAAPGEPTIEPFYIDWSAARGSIKVPPSVMHWSAIAQKSTTLGWLETSQIPIRVVIYVYPQVSPTGIPPENSGFEHRCLHSSSQQSFCTYRKIVHSNKSAIELTVRDKLGPDACYVVVHGAWIVQDSQAVPYNEVSASWGWSRCPR</sequence>
<reference evidence="1" key="2">
    <citation type="submission" date="2019-11" db="EMBL/GenBank/DDBJ databases">
        <title>Improved Assembly of Tolypothrix boutellei genome.</title>
        <authorList>
            <person name="Sarangi A.N."/>
            <person name="Mukherjee M."/>
            <person name="Ghosh S."/>
            <person name="Singh D."/>
            <person name="Das A."/>
            <person name="Kant S."/>
            <person name="Prusty A."/>
            <person name="Tripathy S."/>
        </authorList>
    </citation>
    <scope>NUCLEOTIDE SEQUENCE</scope>
    <source>
        <strain evidence="1">VB521301</strain>
    </source>
</reference>
<protein>
    <submittedName>
        <fullName evidence="1">Uncharacterized protein</fullName>
    </submittedName>
</protein>
<evidence type="ECO:0000313" key="1">
    <source>
        <dbReference type="EMBL" id="KAF3890636.1"/>
    </source>
</evidence>
<dbReference type="EMBL" id="JHEG04000001">
    <property type="protein sequence ID" value="KAF3890636.1"/>
    <property type="molecule type" value="Genomic_DNA"/>
</dbReference>
<reference evidence="1" key="1">
    <citation type="journal article" date="2015" name="Genome Announc.">
        <title>Draft Genome Sequence of Tolypothrix boutellei Strain VB521301.</title>
        <authorList>
            <person name="Chandrababunaidu M.M."/>
            <person name="Singh D."/>
            <person name="Sen D."/>
            <person name="Bhan S."/>
            <person name="Das S."/>
            <person name="Gupta A."/>
            <person name="Adhikary S.P."/>
            <person name="Tripathy S."/>
        </authorList>
    </citation>
    <scope>NUCLEOTIDE SEQUENCE</scope>
    <source>
        <strain evidence="1">VB521301</strain>
    </source>
</reference>
<accession>A0A8S9TEJ1</accession>
<dbReference type="Proteomes" id="UP000029738">
    <property type="component" value="Unassembled WGS sequence"/>
</dbReference>
<gene>
    <name evidence="1" type="ORF">DA73_0400038210</name>
</gene>
<name>A0A8S9TEJ1_9CYAN</name>
<keyword evidence="2" id="KW-1185">Reference proteome</keyword>
<proteinExistence type="predicted"/>